<organism evidence="1 2">
    <name type="scientific">Providencia sneebia DSM 19967</name>
    <dbReference type="NCBI Taxonomy" id="1141660"/>
    <lineage>
        <taxon>Bacteria</taxon>
        <taxon>Pseudomonadati</taxon>
        <taxon>Pseudomonadota</taxon>
        <taxon>Gammaproteobacteria</taxon>
        <taxon>Enterobacterales</taxon>
        <taxon>Morganellaceae</taxon>
        <taxon>Providencia</taxon>
    </lineage>
</organism>
<evidence type="ECO:0000313" key="1">
    <source>
        <dbReference type="EMBL" id="EKT60077.1"/>
    </source>
</evidence>
<protein>
    <submittedName>
        <fullName evidence="1">Uncharacterized protein</fullName>
    </submittedName>
</protein>
<dbReference type="AlphaFoldDB" id="K8WRL6"/>
<accession>K8WRL6</accession>
<dbReference type="EMBL" id="AKKN01000005">
    <property type="protein sequence ID" value="EKT60077.1"/>
    <property type="molecule type" value="Genomic_DNA"/>
</dbReference>
<proteinExistence type="predicted"/>
<comment type="caution">
    <text evidence="1">The sequence shown here is derived from an EMBL/GenBank/DDBJ whole genome shotgun (WGS) entry which is preliminary data.</text>
</comment>
<gene>
    <name evidence="1" type="ORF">OO7_04579</name>
</gene>
<dbReference type="RefSeq" id="WP_008914784.1">
    <property type="nucleotide sequence ID" value="NZ_CM001773.1"/>
</dbReference>
<dbReference type="HOGENOM" id="CLU_115887_0_0_6"/>
<dbReference type="OrthoDB" id="6458891at2"/>
<keyword evidence="2" id="KW-1185">Reference proteome</keyword>
<name>K8WRL6_9GAMM</name>
<dbReference type="Proteomes" id="UP000010290">
    <property type="component" value="Chromosome"/>
</dbReference>
<dbReference type="PATRIC" id="fig|1141660.3.peg.928"/>
<evidence type="ECO:0000313" key="2">
    <source>
        <dbReference type="Proteomes" id="UP000010290"/>
    </source>
</evidence>
<reference evidence="1 2" key="1">
    <citation type="journal article" date="2012" name="BMC Genomics">
        <title>Comparative genomics of bacteria in the genus Providencia isolated from wild Drosophila melanogaster.</title>
        <authorList>
            <person name="Galac M.R."/>
            <person name="Lazzaro B.P."/>
        </authorList>
    </citation>
    <scope>NUCLEOTIDE SEQUENCE [LARGE SCALE GENOMIC DNA]</scope>
    <source>
        <strain evidence="1 2">DSM 19967</strain>
    </source>
</reference>
<sequence>MSSRNQRHLARHIQGHMLRALTDWHGFIESLPEIEQLDDAYLFVLHSVYQSQHLYPKDVYNKLSVYFEKMALHFKNTPELEVNSSLINKLITKDNVISNLMAILNLCRRYEQRKVKLKRRNKQSDNGEMSAD</sequence>